<dbReference type="GO" id="GO:0016757">
    <property type="term" value="F:glycosyltransferase activity"/>
    <property type="evidence" value="ECO:0007669"/>
    <property type="project" value="TreeGrafter"/>
</dbReference>
<proteinExistence type="predicted"/>
<sequence>MTGPRVVLFRHAPIDIDSRVKKFATTLRRGGYDPVVISLEAADGRSGEYVLGDGIRVIRVPLQRRPAQQGPAGNLEARRAAHRRRAVLRSRIRGLNAGSAKAAARWLVETGRVAALKGRSVASDLAYRVDVERRRRAGLKDPFVIVGVERNLPVVYDIEHTLTDLLVDLQPDVLHAHHPQVLLAAREALTRLRAQGRDPKFYYDARENFAGIPPLEQGLVAAHEALIACERAMIGHADATSTVSEPIADVLRDVYHLRTRPSVFLNMPPLTTPEGPTTVREAAGLGPDVPVVVYSGTMSWARGIETIIEGIAHLPAEAHLVVVSVPLPHPMIPKLEAFAAEHGVADRLHFVGPVGQNELLHYLSGADVAVHPLPGGSPNHDAAMPNKLFEYLHAGLPLVVSDAKLMAEFVTGNGVGEVFVSNDARSFGEAAARALTDPSRYAVREVAERYSWQGQEAAILELYGAMTGFTGATPHGEFGSLEVREAAAG</sequence>
<keyword evidence="2" id="KW-1185">Reference proteome</keyword>
<dbReference type="SUPFAM" id="SSF53756">
    <property type="entry name" value="UDP-Glycosyltransferase/glycogen phosphorylase"/>
    <property type="match status" value="1"/>
</dbReference>
<organism evidence="1 2">
    <name type="scientific">Tessaracoccus lapidicaptus</name>
    <dbReference type="NCBI Taxonomy" id="1427523"/>
    <lineage>
        <taxon>Bacteria</taxon>
        <taxon>Bacillati</taxon>
        <taxon>Actinomycetota</taxon>
        <taxon>Actinomycetes</taxon>
        <taxon>Propionibacteriales</taxon>
        <taxon>Propionibacteriaceae</taxon>
        <taxon>Tessaracoccus</taxon>
    </lineage>
</organism>
<dbReference type="EMBL" id="MBQD01000021">
    <property type="protein sequence ID" value="OCL33955.1"/>
    <property type="molecule type" value="Genomic_DNA"/>
</dbReference>
<gene>
    <name evidence="1" type="ORF">BCR15_04865</name>
</gene>
<dbReference type="PANTHER" id="PTHR12526:SF600">
    <property type="entry name" value="GLYCOSYL TRANSFERASE GROUP 1"/>
    <property type="match status" value="1"/>
</dbReference>
<accession>A0A1C0AM85</accession>
<dbReference type="Gene3D" id="3.40.50.2000">
    <property type="entry name" value="Glycogen Phosphorylase B"/>
    <property type="match status" value="2"/>
</dbReference>
<dbReference type="RefSeq" id="WP_068751712.1">
    <property type="nucleotide sequence ID" value="NZ_LR214441.1"/>
</dbReference>
<dbReference type="PANTHER" id="PTHR12526">
    <property type="entry name" value="GLYCOSYLTRANSFERASE"/>
    <property type="match status" value="1"/>
</dbReference>
<comment type="caution">
    <text evidence="1">The sequence shown here is derived from an EMBL/GenBank/DDBJ whole genome shotgun (WGS) entry which is preliminary data.</text>
</comment>
<evidence type="ECO:0000313" key="2">
    <source>
        <dbReference type="Proteomes" id="UP000093501"/>
    </source>
</evidence>
<dbReference type="Pfam" id="PF13692">
    <property type="entry name" value="Glyco_trans_1_4"/>
    <property type="match status" value="1"/>
</dbReference>
<name>A0A1C0AM85_9ACTN</name>
<dbReference type="Proteomes" id="UP000093501">
    <property type="component" value="Unassembled WGS sequence"/>
</dbReference>
<evidence type="ECO:0000313" key="1">
    <source>
        <dbReference type="EMBL" id="OCL33955.1"/>
    </source>
</evidence>
<protein>
    <submittedName>
        <fullName evidence="1">Uncharacterized protein</fullName>
    </submittedName>
</protein>
<dbReference type="AlphaFoldDB" id="A0A1C0AM85"/>
<reference evidence="2" key="1">
    <citation type="submission" date="2016-07" db="EMBL/GenBank/DDBJ databases">
        <authorList>
            <person name="Florea S."/>
            <person name="Webb J.S."/>
            <person name="Jaromczyk J."/>
            <person name="Schardl C.L."/>
        </authorList>
    </citation>
    <scope>NUCLEOTIDE SEQUENCE [LARGE SCALE GENOMIC DNA]</scope>
    <source>
        <strain evidence="2">IPBSL-7</strain>
    </source>
</reference>